<proteinExistence type="predicted"/>
<evidence type="ECO:0000313" key="1">
    <source>
        <dbReference type="EMBL" id="QHT26168.1"/>
    </source>
</evidence>
<name>A0A6C0EBD1_9ZZZZ</name>
<accession>A0A6C0EBD1</accession>
<reference evidence="1" key="1">
    <citation type="journal article" date="2020" name="Nature">
        <title>Giant virus diversity and host interactions through global metagenomics.</title>
        <authorList>
            <person name="Schulz F."/>
            <person name="Roux S."/>
            <person name="Paez-Espino D."/>
            <person name="Jungbluth S."/>
            <person name="Walsh D.A."/>
            <person name="Denef V.J."/>
            <person name="McMahon K.D."/>
            <person name="Konstantinidis K.T."/>
            <person name="Eloe-Fadrosh E.A."/>
            <person name="Kyrpides N.C."/>
            <person name="Woyke T."/>
        </authorList>
    </citation>
    <scope>NUCLEOTIDE SEQUENCE</scope>
    <source>
        <strain evidence="1">GVMAG-M-3300023179-27</strain>
    </source>
</reference>
<protein>
    <submittedName>
        <fullName evidence="1">Uncharacterized protein</fullName>
    </submittedName>
</protein>
<sequence>MNNIKLKSDIKRENDINDILRQIEEADVPDRIIRKIKTKYPKLKLCYFIRPEELYPNSSVYLVSLDFETILPIMKVYKLIKKNNGAIQKVSLYNFYKQKVVTLDPKKYYIFEIPEKTSSKILDAFGKYLIT</sequence>
<organism evidence="1">
    <name type="scientific">viral metagenome</name>
    <dbReference type="NCBI Taxonomy" id="1070528"/>
    <lineage>
        <taxon>unclassified sequences</taxon>
        <taxon>metagenomes</taxon>
        <taxon>organismal metagenomes</taxon>
    </lineage>
</organism>
<dbReference type="AlphaFoldDB" id="A0A6C0EBD1"/>
<dbReference type="EMBL" id="MN739780">
    <property type="protein sequence ID" value="QHT26168.1"/>
    <property type="molecule type" value="Genomic_DNA"/>
</dbReference>